<evidence type="ECO:0000313" key="6">
    <source>
        <dbReference type="EMBL" id="RCL40246.1"/>
    </source>
</evidence>
<keyword evidence="3" id="KW-0732">Signal</keyword>
<evidence type="ECO:0000256" key="2">
    <source>
        <dbReference type="ARBA" id="ARBA00009820"/>
    </source>
</evidence>
<dbReference type="Proteomes" id="UP000253307">
    <property type="component" value="Unassembled WGS sequence"/>
</dbReference>
<dbReference type="AlphaFoldDB" id="A0A368BU50"/>
<dbReference type="InterPro" id="IPR011659">
    <property type="entry name" value="WD40"/>
</dbReference>
<accession>A0A368BU50</accession>
<keyword evidence="4" id="KW-0574">Periplasm</keyword>
<dbReference type="Pfam" id="PF04052">
    <property type="entry name" value="TolB_N"/>
    <property type="match status" value="1"/>
</dbReference>
<dbReference type="NCBIfam" id="TIGR02800">
    <property type="entry name" value="propeller_TolB"/>
    <property type="match status" value="1"/>
</dbReference>
<dbReference type="PANTHER" id="PTHR36842">
    <property type="entry name" value="PROTEIN TOLB HOMOLOG"/>
    <property type="match status" value="1"/>
</dbReference>
<comment type="similarity">
    <text evidence="2">Belongs to the TolB family.</text>
</comment>
<dbReference type="Gene3D" id="3.40.50.10070">
    <property type="entry name" value="TolB, N-terminal domain"/>
    <property type="match status" value="1"/>
</dbReference>
<dbReference type="SUPFAM" id="SSF69304">
    <property type="entry name" value="Tricorn protease N-terminal domain"/>
    <property type="match status" value="1"/>
</dbReference>
<sequence>MTKSIISIFVFFSVFSSAELLLEITQGSDNPINLGIYEISSQGNEDTLIKNIIQNDLIRTGEIKFIEGVDIVPLPENDQEFNYSGWKLLGLDYVVIPSIKSTDKNSIEYRYRVFDVSRKREVRSSTVFGLSSNLRQVGHYASDGIYEAITGIEGVASTKLLYVNEISFRDEKSYRLMVSDVDGYNERTLLNSPEPIISPAWSPKGDKVAYVSFETGIANVYIQDLATGDRESVLEQNTQISSPAWSPDGKYLSLTLYQDGNAEIYILRLRDKTLTRLTNHYSIDTEAIWSPRGNKILFTSGRSGSPQLYEISLRGLRSKPKRITFEGTYNAKGSYLPDANGNIFVHRAKSGSFHIALKYKKENFIRILTEARLDESPSVAPNGNMVVYAISEDNKAKLAILSLNGARFVLPASQGVVREPAWSGFVR</sequence>
<dbReference type="GO" id="GO:0042597">
    <property type="term" value="C:periplasmic space"/>
    <property type="evidence" value="ECO:0007669"/>
    <property type="project" value="UniProtKB-SubCell"/>
</dbReference>
<evidence type="ECO:0000256" key="1">
    <source>
        <dbReference type="ARBA" id="ARBA00004418"/>
    </source>
</evidence>
<dbReference type="Pfam" id="PF07676">
    <property type="entry name" value="PD40"/>
    <property type="match status" value="3"/>
</dbReference>
<proteinExistence type="inferred from homology"/>
<comment type="caution">
    <text evidence="6">The sequence shown here is derived from an EMBL/GenBank/DDBJ whole genome shotgun (WGS) entry which is preliminary data.</text>
</comment>
<organism evidence="6 7">
    <name type="scientific">SAR86 cluster bacterium</name>
    <dbReference type="NCBI Taxonomy" id="2030880"/>
    <lineage>
        <taxon>Bacteria</taxon>
        <taxon>Pseudomonadati</taxon>
        <taxon>Pseudomonadota</taxon>
        <taxon>Gammaproteobacteria</taxon>
        <taxon>SAR86 cluster</taxon>
    </lineage>
</organism>
<name>A0A368BU50_9GAMM</name>
<evidence type="ECO:0000259" key="5">
    <source>
        <dbReference type="Pfam" id="PF04052"/>
    </source>
</evidence>
<dbReference type="SUPFAM" id="SSF52964">
    <property type="entry name" value="TolB, N-terminal domain"/>
    <property type="match status" value="1"/>
</dbReference>
<protein>
    <submittedName>
        <fullName evidence="6">Tol-Pal system beta propeller repeat protein TolB</fullName>
    </submittedName>
</protein>
<dbReference type="Gene3D" id="2.120.10.30">
    <property type="entry name" value="TolB, C-terminal domain"/>
    <property type="match status" value="1"/>
</dbReference>
<evidence type="ECO:0000313" key="7">
    <source>
        <dbReference type="Proteomes" id="UP000253307"/>
    </source>
</evidence>
<comment type="subcellular location">
    <subcellularLocation>
        <location evidence="1">Periplasm</location>
    </subcellularLocation>
</comment>
<dbReference type="InterPro" id="IPR011042">
    <property type="entry name" value="6-blade_b-propeller_TolB-like"/>
</dbReference>
<evidence type="ECO:0000256" key="3">
    <source>
        <dbReference type="ARBA" id="ARBA00022729"/>
    </source>
</evidence>
<reference evidence="6 7" key="1">
    <citation type="journal article" date="2018" name="Microbiome">
        <title>Fine metagenomic profile of the Mediterranean stratified and mixed water columns revealed by assembly and recruitment.</title>
        <authorList>
            <person name="Haro-Moreno J.M."/>
            <person name="Lopez-Perez M."/>
            <person name="De La Torre J.R."/>
            <person name="Picazo A."/>
            <person name="Camacho A."/>
            <person name="Rodriguez-Valera F."/>
        </authorList>
    </citation>
    <scope>NUCLEOTIDE SEQUENCE [LARGE SCALE GENOMIC DNA]</scope>
    <source>
        <strain evidence="6">MED-G82</strain>
    </source>
</reference>
<dbReference type="InterPro" id="IPR007195">
    <property type="entry name" value="TolB_N"/>
</dbReference>
<feature type="domain" description="TolB N-terminal" evidence="5">
    <location>
        <begin position="22"/>
        <end position="121"/>
    </location>
</feature>
<evidence type="ECO:0000256" key="4">
    <source>
        <dbReference type="ARBA" id="ARBA00022764"/>
    </source>
</evidence>
<dbReference type="GO" id="GO:0017038">
    <property type="term" value="P:protein import"/>
    <property type="evidence" value="ECO:0007669"/>
    <property type="project" value="InterPro"/>
</dbReference>
<gene>
    <name evidence="6" type="primary">tolB</name>
    <name evidence="6" type="ORF">DBW96_03695</name>
</gene>
<dbReference type="PANTHER" id="PTHR36842:SF1">
    <property type="entry name" value="PROTEIN TOLB"/>
    <property type="match status" value="1"/>
</dbReference>
<dbReference type="InterPro" id="IPR014167">
    <property type="entry name" value="Tol-Pal_TolB"/>
</dbReference>
<dbReference type="EMBL" id="QOPE01000029">
    <property type="protein sequence ID" value="RCL40246.1"/>
    <property type="molecule type" value="Genomic_DNA"/>
</dbReference>